<dbReference type="AlphaFoldDB" id="A0AAU9JDY8"/>
<name>A0AAU9JDY8_9CILI</name>
<accession>A0AAU9JDY8</accession>
<comment type="caution">
    <text evidence="1">The sequence shown here is derived from an EMBL/GenBank/DDBJ whole genome shotgun (WGS) entry which is preliminary data.</text>
</comment>
<protein>
    <submittedName>
        <fullName evidence="1">Uncharacterized protein</fullName>
    </submittedName>
</protein>
<evidence type="ECO:0000313" key="2">
    <source>
        <dbReference type="Proteomes" id="UP001162131"/>
    </source>
</evidence>
<dbReference type="EMBL" id="CAJZBQ010000035">
    <property type="protein sequence ID" value="CAG9323871.1"/>
    <property type="molecule type" value="Genomic_DNA"/>
</dbReference>
<sequence length="153" mass="17639">MSQSLTQLKSIYLKNNLVSHRVKKNKHLKSLSQVPGKSLGKLNKPEKKQENCDVPTVKHIQNDHEKLSIKIKCDEDFIRLENLGARSTLARTGLLALQQRIIELEYAKAIKTPRSIGIDEKNWRIVEEDRIDRLYDKYHHSPGNASPIKSMIF</sequence>
<gene>
    <name evidence="1" type="ORF">BSTOLATCC_MIC34907</name>
</gene>
<reference evidence="1" key="1">
    <citation type="submission" date="2021-09" db="EMBL/GenBank/DDBJ databases">
        <authorList>
            <consortium name="AG Swart"/>
            <person name="Singh M."/>
            <person name="Singh A."/>
            <person name="Seah K."/>
            <person name="Emmerich C."/>
        </authorList>
    </citation>
    <scope>NUCLEOTIDE SEQUENCE</scope>
    <source>
        <strain evidence="1">ATCC30299</strain>
    </source>
</reference>
<keyword evidence="2" id="KW-1185">Reference proteome</keyword>
<dbReference type="Proteomes" id="UP001162131">
    <property type="component" value="Unassembled WGS sequence"/>
</dbReference>
<evidence type="ECO:0000313" key="1">
    <source>
        <dbReference type="EMBL" id="CAG9323871.1"/>
    </source>
</evidence>
<proteinExistence type="predicted"/>
<organism evidence="1 2">
    <name type="scientific">Blepharisma stoltei</name>
    <dbReference type="NCBI Taxonomy" id="1481888"/>
    <lineage>
        <taxon>Eukaryota</taxon>
        <taxon>Sar</taxon>
        <taxon>Alveolata</taxon>
        <taxon>Ciliophora</taxon>
        <taxon>Postciliodesmatophora</taxon>
        <taxon>Heterotrichea</taxon>
        <taxon>Heterotrichida</taxon>
        <taxon>Blepharismidae</taxon>
        <taxon>Blepharisma</taxon>
    </lineage>
</organism>